<dbReference type="InterPro" id="IPR016990">
    <property type="entry name" value="UCP032162_TM"/>
</dbReference>
<gene>
    <name evidence="2" type="ORF">C5689_04330</name>
    <name evidence="3" type="ORF">FM996_20160</name>
</gene>
<dbReference type="AlphaFoldDB" id="A0A2U1STS7"/>
<keyword evidence="1" id="KW-1133">Transmembrane helix</keyword>
<evidence type="ECO:0000313" key="3">
    <source>
        <dbReference type="EMBL" id="TRL25519.1"/>
    </source>
</evidence>
<feature type="transmembrane region" description="Helical" evidence="1">
    <location>
        <begin position="29"/>
        <end position="47"/>
    </location>
</feature>
<dbReference type="RefSeq" id="WP_108916046.1">
    <property type="nucleotide sequence ID" value="NZ_BGJY01000002.1"/>
</dbReference>
<reference evidence="3 5" key="3">
    <citation type="submission" date="2019-07" db="EMBL/GenBank/DDBJ databases">
        <title>Ln-dependent methylotrophs.</title>
        <authorList>
            <person name="Tani A."/>
        </authorList>
    </citation>
    <scope>NUCLEOTIDE SEQUENCE [LARGE SCALE GENOMIC DNA]</scope>
    <source>
        <strain evidence="3 5">SM89A</strain>
    </source>
</reference>
<evidence type="ECO:0000313" key="2">
    <source>
        <dbReference type="EMBL" id="PWB95021.1"/>
    </source>
</evidence>
<keyword evidence="1" id="KW-0812">Transmembrane</keyword>
<keyword evidence="4" id="KW-1185">Reference proteome</keyword>
<dbReference type="OrthoDB" id="9808190at2"/>
<proteinExistence type="predicted"/>
<reference evidence="2" key="2">
    <citation type="submission" date="2018-02" db="EMBL/GenBank/DDBJ databases">
        <authorList>
            <person name="Cohen D.B."/>
            <person name="Kent A.D."/>
        </authorList>
    </citation>
    <scope>NUCLEOTIDE SEQUENCE</scope>
    <source>
        <strain evidence="2">DSM 17706</strain>
    </source>
</reference>
<dbReference type="PIRSF" id="PIRSF032162">
    <property type="entry name" value="UCP032162_imp"/>
    <property type="match status" value="1"/>
</dbReference>
<organism evidence="2 4">
    <name type="scientific">Methylosinus sporium</name>
    <dbReference type="NCBI Taxonomy" id="428"/>
    <lineage>
        <taxon>Bacteria</taxon>
        <taxon>Pseudomonadati</taxon>
        <taxon>Pseudomonadota</taxon>
        <taxon>Alphaproteobacteria</taxon>
        <taxon>Hyphomicrobiales</taxon>
        <taxon>Methylocystaceae</taxon>
        <taxon>Methylosinus</taxon>
    </lineage>
</organism>
<accession>A0A2U1STS7</accession>
<dbReference type="Proteomes" id="UP000245137">
    <property type="component" value="Unassembled WGS sequence"/>
</dbReference>
<dbReference type="Proteomes" id="UP000316781">
    <property type="component" value="Unassembled WGS sequence"/>
</dbReference>
<evidence type="ECO:0000313" key="5">
    <source>
        <dbReference type="Proteomes" id="UP000316781"/>
    </source>
</evidence>
<dbReference type="Pfam" id="PF10003">
    <property type="entry name" value="DUF2244"/>
    <property type="match status" value="1"/>
</dbReference>
<evidence type="ECO:0000256" key="1">
    <source>
        <dbReference type="SAM" id="Phobius"/>
    </source>
</evidence>
<name>A0A2U1STS7_METSR</name>
<comment type="caution">
    <text evidence="2">The sequence shown here is derived from an EMBL/GenBank/DDBJ whole genome shotgun (WGS) entry which is preliminary data.</text>
</comment>
<keyword evidence="1" id="KW-0472">Membrane</keyword>
<dbReference type="EMBL" id="PUIV01000004">
    <property type="protein sequence ID" value="PWB95021.1"/>
    <property type="molecule type" value="Genomic_DNA"/>
</dbReference>
<sequence length="165" mass="18581">MTASAPSAEAIYQTRLIPHRSMTLRQAHVFILLFGAGTCVLSVPFYILGAWPVVGFMGLDVLALYVALRVSFRSAKAFETLSLTPFELVIVQKSAYGLRRERRFDTYWLRLETEEDEEFGMQRVLLVSRGERIEIGGFLAPEQKAALAEELSRALAEAKRGPYYS</sequence>
<evidence type="ECO:0000313" key="4">
    <source>
        <dbReference type="Proteomes" id="UP000245137"/>
    </source>
</evidence>
<dbReference type="EMBL" id="VJMF01000103">
    <property type="protein sequence ID" value="TRL25519.1"/>
    <property type="molecule type" value="Genomic_DNA"/>
</dbReference>
<reference evidence="2 4" key="1">
    <citation type="journal article" date="2018" name="Appl. Microbiol. Biotechnol.">
        <title>Co-cultivation of the strictly anaerobic methanogen Methanosarcina barkeri with aerobic methanotrophs in an oxygen-limited membrane bioreactor.</title>
        <authorList>
            <person name="In 't Zandt M.H."/>
            <person name="van den Bosch T.J.M."/>
            <person name="Rijkers R."/>
            <person name="van Kessel M.A.H.J."/>
            <person name="Jetten M.S.M."/>
            <person name="Welte C.U."/>
        </authorList>
    </citation>
    <scope>NUCLEOTIDE SEQUENCE [LARGE SCALE GENOMIC DNA]</scope>
    <source>
        <strain evidence="2 4">DSM 17706</strain>
    </source>
</reference>
<protein>
    <submittedName>
        <fullName evidence="2">DUF2244 domain-containing protein</fullName>
    </submittedName>
</protein>
<dbReference type="InterPro" id="IPR019253">
    <property type="entry name" value="DUF2244_TM"/>
</dbReference>